<dbReference type="RefSeq" id="WP_005390195.1">
    <property type="nucleotide sequence ID" value="NZ_CP066007.1"/>
</dbReference>
<dbReference type="OrthoDB" id="4350157at2"/>
<dbReference type="InterPro" id="IPR021522">
    <property type="entry name" value="MctB"/>
</dbReference>
<evidence type="ECO:0000313" key="2">
    <source>
        <dbReference type="EMBL" id="QQB45813.1"/>
    </source>
</evidence>
<reference evidence="2 4" key="1">
    <citation type="submission" date="2020-12" db="EMBL/GenBank/DDBJ databases">
        <title>FDA dAtabase for Regulatory Grade micrObial Sequences (FDA-ARGOS): Supporting development and validation of Infectious Disease Dx tests.</title>
        <authorList>
            <person name="Sproer C."/>
            <person name="Gronow S."/>
            <person name="Severitt S."/>
            <person name="Schroder I."/>
            <person name="Tallon L."/>
            <person name="Sadzewicz L."/>
            <person name="Zhao X."/>
            <person name="Boylan J."/>
            <person name="Ott S."/>
            <person name="Bowen H."/>
            <person name="Vavikolanu K."/>
            <person name="Mehta A."/>
            <person name="Aluvathingal J."/>
            <person name="Nadendla S."/>
            <person name="Lowell S."/>
            <person name="Myers T."/>
            <person name="Yan Y."/>
            <person name="Sichtig H."/>
        </authorList>
    </citation>
    <scope>NUCLEOTIDE SEQUENCE [LARGE SCALE GENOMIC DNA]</scope>
    <source>
        <strain evidence="2 4">FDAARGOS_1053</strain>
        <strain evidence="3">FDAARGOS_1191</strain>
    </source>
</reference>
<feature type="region of interest" description="Disordered" evidence="1">
    <location>
        <begin position="161"/>
        <end position="207"/>
    </location>
</feature>
<dbReference type="EMBL" id="CP066007">
    <property type="protein sequence ID" value="QQB45813.1"/>
    <property type="molecule type" value="Genomic_DNA"/>
</dbReference>
<organism evidence="2 4">
    <name type="scientific">Corynebacterium glucuronolyticum</name>
    <dbReference type="NCBI Taxonomy" id="39791"/>
    <lineage>
        <taxon>Bacteria</taxon>
        <taxon>Bacillati</taxon>
        <taxon>Actinomycetota</taxon>
        <taxon>Actinomycetes</taxon>
        <taxon>Mycobacteriales</taxon>
        <taxon>Corynebacteriaceae</taxon>
        <taxon>Corynebacterium</taxon>
    </lineage>
</organism>
<dbReference type="GO" id="GO:0055070">
    <property type="term" value="P:copper ion homeostasis"/>
    <property type="evidence" value="ECO:0007669"/>
    <property type="project" value="InterPro"/>
</dbReference>
<evidence type="ECO:0000313" key="3">
    <source>
        <dbReference type="EMBL" id="QRP71673.1"/>
    </source>
</evidence>
<name>A0A7T4JUF1_9CORY</name>
<proteinExistence type="predicted"/>
<dbReference type="EMBL" id="CP069534">
    <property type="protein sequence ID" value="QRP71673.1"/>
    <property type="molecule type" value="Genomic_DNA"/>
</dbReference>
<dbReference type="Proteomes" id="UP000617681">
    <property type="component" value="Chromosome"/>
</dbReference>
<evidence type="ECO:0000313" key="4">
    <source>
        <dbReference type="Proteomes" id="UP000596145"/>
    </source>
</evidence>
<accession>A0A7T4JUF1</accession>
<dbReference type="GO" id="GO:0016020">
    <property type="term" value="C:membrane"/>
    <property type="evidence" value="ECO:0007669"/>
    <property type="project" value="InterPro"/>
</dbReference>
<feature type="compositionally biased region" description="Acidic residues" evidence="1">
    <location>
        <begin position="182"/>
        <end position="192"/>
    </location>
</feature>
<protein>
    <submittedName>
        <fullName evidence="2">Copper transporter</fullName>
    </submittedName>
</protein>
<dbReference type="AlphaFoldDB" id="A0A7T4JUF1"/>
<feature type="compositionally biased region" description="Low complexity" evidence="1">
    <location>
        <begin position="172"/>
        <end position="181"/>
    </location>
</feature>
<evidence type="ECO:0000256" key="1">
    <source>
        <dbReference type="SAM" id="MobiDB-lite"/>
    </source>
</evidence>
<dbReference type="GeneID" id="92759975"/>
<sequence>MARVNPTAAVTAGIMFGLAGGLVAGTYLLAPSLSGSPIGGVSDKLAVAEHDAAVYQAQAQSADSYIADIAEDTVRGRLADKPVVLITTPSVNEEDFGHIDWLSKIGGAPSVTRITLTDSFLTQDSAEPLKSLAATTLPAGIQLSEDNRSVGTHMGELIGATLSESPTNVAAPSDSPSSEQPESPEDEGENENQGEQKPSTSPVGQDERNLVFGALKEAGYLSYEGDVPTAAAVVLVTGDSDGREDSFRVSQYVDFARALDKSGLPTTVAGRLPAAGPDGLIGRLRTNQEDALSVSTVDSIDRFYGRLATVLATVEQISGGSGSYGTADKTDAVAPA</sequence>
<dbReference type="Pfam" id="PF11382">
    <property type="entry name" value="MctB"/>
    <property type="match status" value="1"/>
</dbReference>
<dbReference type="Proteomes" id="UP000596145">
    <property type="component" value="Chromosome"/>
</dbReference>
<gene>
    <name evidence="2" type="ORF">I6I10_10035</name>
    <name evidence="3" type="ORF">I6J21_06105</name>
</gene>